<evidence type="ECO:0000256" key="1">
    <source>
        <dbReference type="SAM" id="MobiDB-lite"/>
    </source>
</evidence>
<feature type="region of interest" description="Disordered" evidence="1">
    <location>
        <begin position="45"/>
        <end position="75"/>
    </location>
</feature>
<dbReference type="Proteomes" id="UP001180737">
    <property type="component" value="Unassembled WGS sequence"/>
</dbReference>
<feature type="compositionally biased region" description="Basic residues" evidence="1">
    <location>
        <begin position="52"/>
        <end position="61"/>
    </location>
</feature>
<protein>
    <recommendedName>
        <fullName evidence="4">XRE family transcriptional regulator</fullName>
    </recommendedName>
</protein>
<reference evidence="2" key="1">
    <citation type="submission" date="2024-05" db="EMBL/GenBank/DDBJ databases">
        <title>30 novel species of actinomycetes from the DSMZ collection.</title>
        <authorList>
            <person name="Nouioui I."/>
        </authorList>
    </citation>
    <scope>NUCLEOTIDE SEQUENCE</scope>
    <source>
        <strain evidence="2">DSM 3412</strain>
    </source>
</reference>
<comment type="caution">
    <text evidence="2">The sequence shown here is derived from an EMBL/GenBank/DDBJ whole genome shotgun (WGS) entry which is preliminary data.</text>
</comment>
<name>A0ABU2Z124_9ACTN</name>
<accession>A0ABU2Z124</accession>
<evidence type="ECO:0000313" key="3">
    <source>
        <dbReference type="Proteomes" id="UP001180737"/>
    </source>
</evidence>
<gene>
    <name evidence="2" type="ORF">RM704_22875</name>
</gene>
<organism evidence="2 3">
    <name type="scientific">Streptomyces gottesmaniae</name>
    <dbReference type="NCBI Taxonomy" id="3075518"/>
    <lineage>
        <taxon>Bacteria</taxon>
        <taxon>Bacillati</taxon>
        <taxon>Actinomycetota</taxon>
        <taxon>Actinomycetes</taxon>
        <taxon>Kitasatosporales</taxon>
        <taxon>Streptomycetaceae</taxon>
        <taxon>Streptomyces</taxon>
    </lineage>
</organism>
<evidence type="ECO:0008006" key="4">
    <source>
        <dbReference type="Google" id="ProtNLM"/>
    </source>
</evidence>
<dbReference type="EMBL" id="JAVRFJ010000020">
    <property type="protein sequence ID" value="MDT0570281.1"/>
    <property type="molecule type" value="Genomic_DNA"/>
</dbReference>
<sequence length="75" mass="8492">MNTACYTRMKRGNLRGVSESVLRSLARTLRMDEAETQHLFDLARAASDGTRARRANPSRRGCRSERLTQQPSSTH</sequence>
<proteinExistence type="predicted"/>
<evidence type="ECO:0000313" key="2">
    <source>
        <dbReference type="EMBL" id="MDT0570281.1"/>
    </source>
</evidence>
<keyword evidence="3" id="KW-1185">Reference proteome</keyword>